<organism evidence="1 2">
    <name type="scientific">Enterobacter phage vB_EkoM5VN</name>
    <dbReference type="NCBI Taxonomy" id="2771379"/>
    <lineage>
        <taxon>Viruses</taxon>
        <taxon>Duplodnaviria</taxon>
        <taxon>Heunggongvirae</taxon>
        <taxon>Uroviricota</taxon>
        <taxon>Caudoviricetes</taxon>
        <taxon>Pantevenvirales</taxon>
        <taxon>Straboviridae</taxon>
        <taxon>Pseudotevenvirus</taxon>
        <taxon>Pseudotevenvirus leb</taxon>
    </lineage>
</organism>
<accession>A0A7I8HP66</accession>
<evidence type="ECO:0000313" key="1">
    <source>
        <dbReference type="EMBL" id="BCM29476.1"/>
    </source>
</evidence>
<gene>
    <name evidence="1" type="ORF">NCT2020_2190</name>
</gene>
<evidence type="ECO:0000313" key="2">
    <source>
        <dbReference type="Proteomes" id="UP000593858"/>
    </source>
</evidence>
<name>A0A7I8HP66_9CAUD</name>
<dbReference type="InterPro" id="IPR057112">
    <property type="entry name" value="Phage_g100"/>
</dbReference>
<reference evidence="1 2" key="1">
    <citation type="submission" date="2020-10" db="EMBL/GenBank/DDBJ databases">
        <title>Characterization and genome structure of virulent phage vB_EkoM5VN to control Enterobacter kobei M4-VN isolated from plant soft rot.</title>
        <authorList>
            <person name="Thanh N.C."/>
            <person name="Fujino Y."/>
            <person name="Iiyama K."/>
            <person name="Hiromasa Y."/>
            <person name="Iwamoto T."/>
            <person name="Doi K."/>
        </authorList>
    </citation>
    <scope>NUCLEOTIDE SEQUENCE [LARGE SCALE GENOMIC DNA]</scope>
    <source>
        <strain evidence="2">vB_EkoM5VN</strain>
    </source>
</reference>
<dbReference type="Pfam" id="PF23772">
    <property type="entry name" value="Phage_g100"/>
    <property type="match status" value="1"/>
</dbReference>
<dbReference type="EMBL" id="LC589952">
    <property type="protein sequence ID" value="BCM29476.1"/>
    <property type="molecule type" value="Genomic_DNA"/>
</dbReference>
<dbReference type="Proteomes" id="UP000593858">
    <property type="component" value="Genome"/>
</dbReference>
<protein>
    <submittedName>
        <fullName evidence="1">Endolysin</fullName>
    </submittedName>
</protein>
<sequence>MKTNCEEYIMKSAFEKRALKKDVKPGAIMYEVFCVNGEKAEMGSKMIVTGFPRMHRGIGLFAKCITLYKDWDCHTEFSLDDRSMNGRNGYNFHAFFLTKEDAQAYIDEVNEDRLPPDMKERKEEQMKRKREFDECFGYLYYDDY</sequence>
<proteinExistence type="predicted"/>